<dbReference type="EMBL" id="BGPR01014555">
    <property type="protein sequence ID" value="GBN65732.1"/>
    <property type="molecule type" value="Genomic_DNA"/>
</dbReference>
<dbReference type="InterPro" id="IPR036397">
    <property type="entry name" value="RNaseH_sf"/>
</dbReference>
<gene>
    <name evidence="5" type="ORF">AVEN_67806_1</name>
    <name evidence="3" type="ORF">AVEN_78455_1</name>
    <name evidence="4" type="ORF">AVEN_86756_1</name>
    <name evidence="2" type="ORF">AVEN_94185_1</name>
</gene>
<dbReference type="EMBL" id="BGPR01016349">
    <property type="protein sequence ID" value="GBN72662.1"/>
    <property type="molecule type" value="Genomic_DNA"/>
</dbReference>
<keyword evidence="6" id="KW-1185">Reference proteome</keyword>
<protein>
    <submittedName>
        <fullName evidence="2">Uncharacterized protein</fullName>
    </submittedName>
</protein>
<keyword evidence="1" id="KW-0472">Membrane</keyword>
<dbReference type="EMBL" id="BGPR01014225">
    <property type="protein sequence ID" value="GBN64269.1"/>
    <property type="molecule type" value="Genomic_DNA"/>
</dbReference>
<sequence>MQPGYGTPLFRNCICDKHHFLQDGVSQHIATSLQKLLHSAFDENRILSRSNPHALPLRYPKLTSCDFWLRGYRKSEVYKGQQATVAISNHTFRQFVSVIAREVWLNAVIIVISCLTAILLNMGGAQWRTGQVASLPDGKWAP</sequence>
<proteinExistence type="predicted"/>
<reference evidence="2 6" key="1">
    <citation type="journal article" date="2019" name="Sci. Rep.">
        <title>Orb-weaving spider Araneus ventricosus genome elucidates the spidroin gene catalogue.</title>
        <authorList>
            <person name="Kono N."/>
            <person name="Nakamura H."/>
            <person name="Ohtoshi R."/>
            <person name="Moran D.A.P."/>
            <person name="Shinohara A."/>
            <person name="Yoshida Y."/>
            <person name="Fujiwara M."/>
            <person name="Mori M."/>
            <person name="Tomita M."/>
            <person name="Arakawa K."/>
        </authorList>
    </citation>
    <scope>NUCLEOTIDE SEQUENCE [LARGE SCALE GENOMIC DNA]</scope>
</reference>
<feature type="transmembrane region" description="Helical" evidence="1">
    <location>
        <begin position="103"/>
        <end position="122"/>
    </location>
</feature>
<dbReference type="Gene3D" id="3.30.420.10">
    <property type="entry name" value="Ribonuclease H-like superfamily/Ribonuclease H"/>
    <property type="match status" value="1"/>
</dbReference>
<keyword evidence="1" id="KW-0812">Transmembrane</keyword>
<evidence type="ECO:0000256" key="1">
    <source>
        <dbReference type="SAM" id="Phobius"/>
    </source>
</evidence>
<dbReference type="GO" id="GO:0003676">
    <property type="term" value="F:nucleic acid binding"/>
    <property type="evidence" value="ECO:0007669"/>
    <property type="project" value="InterPro"/>
</dbReference>
<name>A0A4Y2QM37_ARAVE</name>
<organism evidence="2 6">
    <name type="scientific">Araneus ventricosus</name>
    <name type="common">Orbweaver spider</name>
    <name type="synonym">Epeira ventricosa</name>
    <dbReference type="NCBI Taxonomy" id="182803"/>
    <lineage>
        <taxon>Eukaryota</taxon>
        <taxon>Metazoa</taxon>
        <taxon>Ecdysozoa</taxon>
        <taxon>Arthropoda</taxon>
        <taxon>Chelicerata</taxon>
        <taxon>Arachnida</taxon>
        <taxon>Araneae</taxon>
        <taxon>Araneomorphae</taxon>
        <taxon>Entelegynae</taxon>
        <taxon>Araneoidea</taxon>
        <taxon>Araneidae</taxon>
        <taxon>Araneus</taxon>
    </lineage>
</organism>
<evidence type="ECO:0000313" key="3">
    <source>
        <dbReference type="EMBL" id="GBN65732.1"/>
    </source>
</evidence>
<evidence type="ECO:0000313" key="5">
    <source>
        <dbReference type="EMBL" id="GBN72662.1"/>
    </source>
</evidence>
<accession>A0A4Y2QM37</accession>
<evidence type="ECO:0000313" key="4">
    <source>
        <dbReference type="EMBL" id="GBN65733.1"/>
    </source>
</evidence>
<dbReference type="EMBL" id="BGPR01014556">
    <property type="protein sequence ID" value="GBN65733.1"/>
    <property type="molecule type" value="Genomic_DNA"/>
</dbReference>
<dbReference type="AlphaFoldDB" id="A0A4Y2QM37"/>
<evidence type="ECO:0000313" key="2">
    <source>
        <dbReference type="EMBL" id="GBN64269.1"/>
    </source>
</evidence>
<dbReference type="Proteomes" id="UP000499080">
    <property type="component" value="Unassembled WGS sequence"/>
</dbReference>
<keyword evidence="1" id="KW-1133">Transmembrane helix</keyword>
<comment type="caution">
    <text evidence="2">The sequence shown here is derived from an EMBL/GenBank/DDBJ whole genome shotgun (WGS) entry which is preliminary data.</text>
</comment>
<evidence type="ECO:0000313" key="6">
    <source>
        <dbReference type="Proteomes" id="UP000499080"/>
    </source>
</evidence>